<organism evidence="1 2">
    <name type="scientific">Coprobacter fastidiosus NSB1 = JCM 33896</name>
    <dbReference type="NCBI Taxonomy" id="1349822"/>
    <lineage>
        <taxon>Bacteria</taxon>
        <taxon>Pseudomonadati</taxon>
        <taxon>Bacteroidota</taxon>
        <taxon>Bacteroidia</taxon>
        <taxon>Bacteroidales</taxon>
        <taxon>Barnesiellaceae</taxon>
        <taxon>Coprobacter</taxon>
    </lineage>
</organism>
<reference evidence="1 2" key="1">
    <citation type="submission" date="2018-10" db="EMBL/GenBank/DDBJ databases">
        <title>Genomic Encyclopedia of Archaeal and Bacterial Type Strains, Phase II (KMG-II): from individual species to whole genera.</title>
        <authorList>
            <person name="Goeker M."/>
        </authorList>
    </citation>
    <scope>NUCLEOTIDE SEQUENCE [LARGE SCALE GENOMIC DNA]</scope>
    <source>
        <strain evidence="1 2">NSB1</strain>
    </source>
</reference>
<gene>
    <name evidence="1" type="ORF">BC742_0138</name>
</gene>
<dbReference type="Proteomes" id="UP000269493">
    <property type="component" value="Unassembled WGS sequence"/>
</dbReference>
<accession>A0A495WMM5</accession>
<keyword evidence="2" id="KW-1185">Reference proteome</keyword>
<evidence type="ECO:0000313" key="1">
    <source>
        <dbReference type="EMBL" id="RKT61098.1"/>
    </source>
</evidence>
<dbReference type="EMBL" id="RBXN01000001">
    <property type="protein sequence ID" value="RKT61098.1"/>
    <property type="molecule type" value="Genomic_DNA"/>
</dbReference>
<comment type="caution">
    <text evidence="1">The sequence shown here is derived from an EMBL/GenBank/DDBJ whole genome shotgun (WGS) entry which is preliminary data.</text>
</comment>
<sequence length="29" mass="3558">MLNSSLTLLIIWGFYVKWYIYNNYNICVI</sequence>
<protein>
    <submittedName>
        <fullName evidence="1">Uncharacterized protein</fullName>
    </submittedName>
</protein>
<name>A0A495WMM5_9BACT</name>
<evidence type="ECO:0000313" key="2">
    <source>
        <dbReference type="Proteomes" id="UP000269493"/>
    </source>
</evidence>
<proteinExistence type="predicted"/>
<dbReference type="AlphaFoldDB" id="A0A495WMM5"/>